<evidence type="ECO:0000313" key="2">
    <source>
        <dbReference type="Proteomes" id="UP000315783"/>
    </source>
</evidence>
<comment type="caution">
    <text evidence="1">The sequence shown here is derived from an EMBL/GenBank/DDBJ whole genome shotgun (WGS) entry which is preliminary data.</text>
</comment>
<protein>
    <submittedName>
        <fullName evidence="1">Uncharacterized protein</fullName>
    </submittedName>
</protein>
<keyword evidence="2" id="KW-1185">Reference proteome</keyword>
<organism evidence="1 2">
    <name type="scientific">Cordyceps javanica</name>
    <dbReference type="NCBI Taxonomy" id="43265"/>
    <lineage>
        <taxon>Eukaryota</taxon>
        <taxon>Fungi</taxon>
        <taxon>Dikarya</taxon>
        <taxon>Ascomycota</taxon>
        <taxon>Pezizomycotina</taxon>
        <taxon>Sordariomycetes</taxon>
        <taxon>Hypocreomycetidae</taxon>
        <taxon>Hypocreales</taxon>
        <taxon>Cordycipitaceae</taxon>
        <taxon>Cordyceps</taxon>
    </lineage>
</organism>
<gene>
    <name evidence="1" type="ORF">IF1G_02754</name>
</gene>
<accession>A0A545VAB8</accession>
<dbReference type="Proteomes" id="UP000315783">
    <property type="component" value="Unassembled WGS sequence"/>
</dbReference>
<sequence>MLMHQRIRGSRNVPAKLREALSKTCICVQRITSRWRAFSVTSTPTLQLAANGSPGVASHAGHSFAPDPIFTYS</sequence>
<evidence type="ECO:0000313" key="1">
    <source>
        <dbReference type="EMBL" id="TQV98674.1"/>
    </source>
</evidence>
<proteinExistence type="predicted"/>
<dbReference type="AlphaFoldDB" id="A0A545VAB8"/>
<dbReference type="EMBL" id="SPUK01000003">
    <property type="protein sequence ID" value="TQV98674.1"/>
    <property type="molecule type" value="Genomic_DNA"/>
</dbReference>
<name>A0A545VAB8_9HYPO</name>
<reference evidence="1 2" key="1">
    <citation type="journal article" date="2019" name="Appl. Microbiol. Biotechnol.">
        <title>Genome sequence of Isaria javanica and comparative genome analysis insights into family S53 peptidase evolution in fungal entomopathogens.</title>
        <authorList>
            <person name="Lin R."/>
            <person name="Zhang X."/>
            <person name="Xin B."/>
            <person name="Zou M."/>
            <person name="Gao Y."/>
            <person name="Qin F."/>
            <person name="Hu Q."/>
            <person name="Xie B."/>
            <person name="Cheng X."/>
        </authorList>
    </citation>
    <scope>NUCLEOTIDE SEQUENCE [LARGE SCALE GENOMIC DNA]</scope>
    <source>
        <strain evidence="1 2">IJ1G</strain>
    </source>
</reference>